<accession>A0AAD4J760</accession>
<gene>
    <name evidence="1" type="ORF">C2S53_014113</name>
</gene>
<sequence length="118" mass="13778">MLQLFMCEPTWDDDTGNDEYCKRRISLLDELEQVIWSFISSGCRAEARLWICNTISGITSISPHHQRDLFLSLLRSKPIKWHLASQLLQLIFEKQPQKMGPIIAKKSHKLENFFKGKC</sequence>
<evidence type="ECO:0000313" key="2">
    <source>
        <dbReference type="Proteomes" id="UP001190926"/>
    </source>
</evidence>
<dbReference type="AlphaFoldDB" id="A0AAD4J760"/>
<organism evidence="1 2">
    <name type="scientific">Perilla frutescens var. hirtella</name>
    <name type="common">Perilla citriodora</name>
    <name type="synonym">Perilla setoyensis</name>
    <dbReference type="NCBI Taxonomy" id="608512"/>
    <lineage>
        <taxon>Eukaryota</taxon>
        <taxon>Viridiplantae</taxon>
        <taxon>Streptophyta</taxon>
        <taxon>Embryophyta</taxon>
        <taxon>Tracheophyta</taxon>
        <taxon>Spermatophyta</taxon>
        <taxon>Magnoliopsida</taxon>
        <taxon>eudicotyledons</taxon>
        <taxon>Gunneridae</taxon>
        <taxon>Pentapetalae</taxon>
        <taxon>asterids</taxon>
        <taxon>lamiids</taxon>
        <taxon>Lamiales</taxon>
        <taxon>Lamiaceae</taxon>
        <taxon>Nepetoideae</taxon>
        <taxon>Elsholtzieae</taxon>
        <taxon>Perilla</taxon>
    </lineage>
</organism>
<dbReference type="PANTHER" id="PTHR37766">
    <property type="entry name" value="OS01G0897100 PROTEIN"/>
    <property type="match status" value="1"/>
</dbReference>
<dbReference type="EMBL" id="SDAM02000126">
    <property type="protein sequence ID" value="KAH6828337.1"/>
    <property type="molecule type" value="Genomic_DNA"/>
</dbReference>
<reference evidence="1 2" key="1">
    <citation type="journal article" date="2021" name="Nat. Commun.">
        <title>Incipient diploidization of the medicinal plant Perilla within 10,000 years.</title>
        <authorList>
            <person name="Zhang Y."/>
            <person name="Shen Q."/>
            <person name="Leng L."/>
            <person name="Zhang D."/>
            <person name="Chen S."/>
            <person name="Shi Y."/>
            <person name="Ning Z."/>
            <person name="Chen S."/>
        </authorList>
    </citation>
    <scope>NUCLEOTIDE SEQUENCE [LARGE SCALE GENOMIC DNA]</scope>
    <source>
        <strain evidence="2">cv. PC099</strain>
    </source>
</reference>
<dbReference type="PANTHER" id="PTHR37766:SF1">
    <property type="entry name" value="OS01G0897100 PROTEIN"/>
    <property type="match status" value="1"/>
</dbReference>
<name>A0AAD4J760_PERFH</name>
<protein>
    <submittedName>
        <fullName evidence="1">Uncharacterized protein</fullName>
    </submittedName>
</protein>
<proteinExistence type="predicted"/>
<evidence type="ECO:0000313" key="1">
    <source>
        <dbReference type="EMBL" id="KAH6828337.1"/>
    </source>
</evidence>
<keyword evidence="2" id="KW-1185">Reference proteome</keyword>
<dbReference type="Proteomes" id="UP001190926">
    <property type="component" value="Unassembled WGS sequence"/>
</dbReference>
<comment type="caution">
    <text evidence="1">The sequence shown here is derived from an EMBL/GenBank/DDBJ whole genome shotgun (WGS) entry which is preliminary data.</text>
</comment>